<evidence type="ECO:0000256" key="6">
    <source>
        <dbReference type="ARBA" id="ARBA00022598"/>
    </source>
</evidence>
<feature type="binding site" evidence="15">
    <location>
        <position position="231"/>
    </location>
    <ligand>
        <name>L-serine</name>
        <dbReference type="ChEBI" id="CHEBI:33384"/>
    </ligand>
</feature>
<dbReference type="InterPro" id="IPR045864">
    <property type="entry name" value="aa-tRNA-synth_II/BPL/LPL"/>
</dbReference>
<feature type="domain" description="Aminoacyl-transfer RNA synthetases class-II family profile" evidence="19">
    <location>
        <begin position="171"/>
        <end position="410"/>
    </location>
</feature>
<protein>
    <recommendedName>
        <fullName evidence="11 14">Serine--tRNA ligase</fullName>
        <ecNumber evidence="4 14">6.1.1.11</ecNumber>
    </recommendedName>
</protein>
<keyword evidence="10 20" id="KW-0030">Aminoacyl-tRNA synthetase</keyword>
<feature type="binding site" evidence="15">
    <location>
        <position position="261"/>
    </location>
    <ligand>
        <name>L-serine</name>
        <dbReference type="ChEBI" id="CHEBI:33384"/>
    </ligand>
</feature>
<dbReference type="NCBIfam" id="TIGR00414">
    <property type="entry name" value="serS"/>
    <property type="match status" value="1"/>
</dbReference>
<dbReference type="GO" id="GO:0005737">
    <property type="term" value="C:cytoplasm"/>
    <property type="evidence" value="ECO:0007669"/>
    <property type="project" value="UniProtKB-SubCell"/>
</dbReference>
<reference evidence="20 21" key="2">
    <citation type="journal article" date="2013" name="Genome Announc.">
        <title>Genome Sequence of Growth-Improving Paenibacillus mucilaginosus Strain KNP414.</title>
        <authorList>
            <person name="Lu J.J."/>
            <person name="Wang J.F."/>
            <person name="Hu X.F."/>
        </authorList>
    </citation>
    <scope>NUCLEOTIDE SEQUENCE [LARGE SCALE GENOMIC DNA]</scope>
    <source>
        <strain evidence="20 21">KNP414</strain>
    </source>
</reference>
<dbReference type="EMBL" id="CP002869">
    <property type="protein sequence ID" value="AEI39102.1"/>
    <property type="molecule type" value="Genomic_DNA"/>
</dbReference>
<dbReference type="PIRSF" id="PIRSF001529">
    <property type="entry name" value="Ser-tRNA-synth_IIa"/>
    <property type="match status" value="1"/>
</dbReference>
<gene>
    <name evidence="20" type="ordered locus">KNP414_00477</name>
</gene>
<proteinExistence type="inferred from homology"/>
<dbReference type="PROSITE" id="PS50862">
    <property type="entry name" value="AA_TRNA_LIGASE_II"/>
    <property type="match status" value="1"/>
</dbReference>
<feature type="site" description="Important for serine binding" evidence="15">
    <location>
        <position position="385"/>
    </location>
</feature>
<dbReference type="InterPro" id="IPR015866">
    <property type="entry name" value="Ser-tRNA-synth_1_N"/>
</dbReference>
<evidence type="ECO:0000313" key="20">
    <source>
        <dbReference type="EMBL" id="AEI39102.1"/>
    </source>
</evidence>
<evidence type="ECO:0000256" key="16">
    <source>
        <dbReference type="PIRSR" id="PIRSR001529-2"/>
    </source>
</evidence>
<dbReference type="InterPro" id="IPR042103">
    <property type="entry name" value="SerRS_1_N_sf"/>
</dbReference>
<feature type="binding site" evidence="15">
    <location>
        <position position="383"/>
    </location>
    <ligand>
        <name>L-serine</name>
        <dbReference type="ChEBI" id="CHEBI:33384"/>
    </ligand>
</feature>
<accession>F8FPW0</accession>
<evidence type="ECO:0000259" key="19">
    <source>
        <dbReference type="PROSITE" id="PS50862"/>
    </source>
</evidence>
<keyword evidence="17" id="KW-0175">Coiled coil</keyword>
<evidence type="ECO:0000256" key="10">
    <source>
        <dbReference type="ARBA" id="ARBA00023146"/>
    </source>
</evidence>
<dbReference type="Gene3D" id="1.10.287.40">
    <property type="entry name" value="Serine-tRNA synthetase, tRNA binding domain"/>
    <property type="match status" value="1"/>
</dbReference>
<organism evidence="20 21">
    <name type="scientific">Paenibacillus mucilaginosus (strain KNP414)</name>
    <dbReference type="NCBI Taxonomy" id="1036673"/>
    <lineage>
        <taxon>Bacteria</taxon>
        <taxon>Bacillati</taxon>
        <taxon>Bacillota</taxon>
        <taxon>Bacilli</taxon>
        <taxon>Bacillales</taxon>
        <taxon>Paenibacillaceae</taxon>
        <taxon>Paenibacillus</taxon>
    </lineage>
</organism>
<feature type="binding site" evidence="16">
    <location>
        <begin position="261"/>
        <end position="263"/>
    </location>
    <ligand>
        <name>ATP</name>
        <dbReference type="ChEBI" id="CHEBI:30616"/>
    </ligand>
</feature>
<dbReference type="SUPFAM" id="SSF46589">
    <property type="entry name" value="tRNA-binding arm"/>
    <property type="match status" value="1"/>
</dbReference>
<sequence length="428" mass="48114">MLDIHWIRENQTKVQEAARLKGIPLSVEELLACDDRWRGLLQQVEELRRIRNRHSQAIPGWLREGRRAEAEDAKREVRRVNGELARLEAELDGAERQRADLLLRVPNVPSADTPPGRSDADNVETGRWGEPPQFGFEPLSHTALGELHRIIDLPRGVKAAGSRGYYLRGTGALLHRAVQQLAVDLLLAEGFTLLEVPLALRPEAFRHAGFFPLGEDQVYRLEGEDRYLAGTSEIPLLHYYSGETVDVTRPIRLAAVSSCFRSEAGSAGRDTHGLYRVHQFAKVEQVVLCEADPGAAESLLQEITGHAQRLLRLLELPHRTVAVCTGDMSQKTFKQYDIETWMPSRAAYGETHSSSHLLDFQARRAGIRYKDGDGRLRYCYTLNNTAVASPRILIPLLENHQQEDGTIRIPEALRPYMGGLDRLVPPQD</sequence>
<evidence type="ECO:0000256" key="15">
    <source>
        <dbReference type="PIRSR" id="PIRSR001529-1"/>
    </source>
</evidence>
<comment type="subcellular location">
    <subcellularLocation>
        <location evidence="1">Cytoplasm</location>
    </subcellularLocation>
</comment>
<evidence type="ECO:0000256" key="11">
    <source>
        <dbReference type="ARBA" id="ARBA00039158"/>
    </source>
</evidence>
<evidence type="ECO:0000313" key="21">
    <source>
        <dbReference type="Proteomes" id="UP000006620"/>
    </source>
</evidence>
<keyword evidence="7" id="KW-0547">Nucleotide-binding</keyword>
<comment type="pathway">
    <text evidence="2">Aminoacyl-tRNA biosynthesis; selenocysteinyl-tRNA(Sec) biosynthesis; L-seryl-tRNA(Sec) from L-serine and tRNA(Sec): step 1/1.</text>
</comment>
<dbReference type="PANTHER" id="PTHR43697">
    <property type="entry name" value="SERYL-TRNA SYNTHETASE"/>
    <property type="match status" value="1"/>
</dbReference>
<name>F8FPW0_PAEMK</name>
<evidence type="ECO:0000256" key="8">
    <source>
        <dbReference type="ARBA" id="ARBA00022840"/>
    </source>
</evidence>
<dbReference type="GO" id="GO:0140096">
    <property type="term" value="F:catalytic activity, acting on a protein"/>
    <property type="evidence" value="ECO:0007669"/>
    <property type="project" value="UniProtKB-ARBA"/>
</dbReference>
<dbReference type="SUPFAM" id="SSF55681">
    <property type="entry name" value="Class II aaRS and biotin synthetases"/>
    <property type="match status" value="1"/>
</dbReference>
<comment type="catalytic activity">
    <reaction evidence="12">
        <text>tRNA(Sec) + L-serine + ATP = L-seryl-tRNA(Sec) + AMP + diphosphate + H(+)</text>
        <dbReference type="Rhea" id="RHEA:42580"/>
        <dbReference type="Rhea" id="RHEA-COMP:9742"/>
        <dbReference type="Rhea" id="RHEA-COMP:10128"/>
        <dbReference type="ChEBI" id="CHEBI:15378"/>
        <dbReference type="ChEBI" id="CHEBI:30616"/>
        <dbReference type="ChEBI" id="CHEBI:33019"/>
        <dbReference type="ChEBI" id="CHEBI:33384"/>
        <dbReference type="ChEBI" id="CHEBI:78442"/>
        <dbReference type="ChEBI" id="CHEBI:78533"/>
        <dbReference type="ChEBI" id="CHEBI:456215"/>
        <dbReference type="EC" id="6.1.1.11"/>
    </reaction>
</comment>
<keyword evidence="9" id="KW-0648">Protein biosynthesis</keyword>
<comment type="similarity">
    <text evidence="3">Belongs to the class-II aminoacyl-tRNA synthetase family. Type-1 seryl-tRNA synthetase subfamily.</text>
</comment>
<evidence type="ECO:0000256" key="9">
    <source>
        <dbReference type="ARBA" id="ARBA00022917"/>
    </source>
</evidence>
<dbReference type="KEGG" id="pms:KNP414_00477"/>
<dbReference type="PRINTS" id="PR00981">
    <property type="entry name" value="TRNASYNTHSER"/>
</dbReference>
<evidence type="ECO:0000256" key="2">
    <source>
        <dbReference type="ARBA" id="ARBA00005045"/>
    </source>
</evidence>
<feature type="region of interest" description="Disordered" evidence="18">
    <location>
        <begin position="106"/>
        <end position="125"/>
    </location>
</feature>
<dbReference type="GO" id="GO:0006434">
    <property type="term" value="P:seryl-tRNA aminoacylation"/>
    <property type="evidence" value="ECO:0007669"/>
    <property type="project" value="UniProtKB-UniRule"/>
</dbReference>
<keyword evidence="8 16" id="KW-0067">ATP-binding</keyword>
<dbReference type="Proteomes" id="UP000006620">
    <property type="component" value="Chromosome"/>
</dbReference>
<evidence type="ECO:0000256" key="3">
    <source>
        <dbReference type="ARBA" id="ARBA00010728"/>
    </source>
</evidence>
<evidence type="ECO:0000256" key="14">
    <source>
        <dbReference type="NCBIfam" id="TIGR00414"/>
    </source>
</evidence>
<dbReference type="AlphaFoldDB" id="F8FPW0"/>
<dbReference type="InterPro" id="IPR002317">
    <property type="entry name" value="Ser-tRNA-ligase_type_1"/>
</dbReference>
<evidence type="ECO:0000256" key="18">
    <source>
        <dbReference type="SAM" id="MobiDB-lite"/>
    </source>
</evidence>
<feature type="binding site" evidence="16">
    <location>
        <begin position="277"/>
        <end position="280"/>
    </location>
    <ligand>
        <name>ATP</name>
        <dbReference type="ChEBI" id="CHEBI:30616"/>
    </ligand>
</feature>
<dbReference type="Pfam" id="PF00587">
    <property type="entry name" value="tRNA-synt_2b"/>
    <property type="match status" value="1"/>
</dbReference>
<dbReference type="Pfam" id="PF02403">
    <property type="entry name" value="Seryl_tRNA_N"/>
    <property type="match status" value="1"/>
</dbReference>
<evidence type="ECO:0000256" key="4">
    <source>
        <dbReference type="ARBA" id="ARBA00012840"/>
    </source>
</evidence>
<dbReference type="GO" id="GO:0004828">
    <property type="term" value="F:serine-tRNA ligase activity"/>
    <property type="evidence" value="ECO:0007669"/>
    <property type="project" value="UniProtKB-UniRule"/>
</dbReference>
<reference evidence="21" key="1">
    <citation type="submission" date="2011-06" db="EMBL/GenBank/DDBJ databases">
        <title>Complete genome sequence of Paenibacillus mucilaginosus KNP414.</title>
        <authorList>
            <person name="Wang J."/>
            <person name="Hu S."/>
            <person name="Hu X."/>
            <person name="Zhang B."/>
            <person name="Dong D."/>
            <person name="Zhang S."/>
            <person name="Zhao K."/>
            <person name="Wu D."/>
        </authorList>
    </citation>
    <scope>NUCLEOTIDE SEQUENCE [LARGE SCALE GENOMIC DNA]</scope>
    <source>
        <strain evidence="21">KNP414</strain>
    </source>
</reference>
<evidence type="ECO:0000256" key="17">
    <source>
        <dbReference type="SAM" id="Coils"/>
    </source>
</evidence>
<dbReference type="InterPro" id="IPR010978">
    <property type="entry name" value="tRNA-bd_arm"/>
</dbReference>
<dbReference type="GO" id="GO:0005524">
    <property type="term" value="F:ATP binding"/>
    <property type="evidence" value="ECO:0007669"/>
    <property type="project" value="UniProtKB-KW"/>
</dbReference>
<keyword evidence="5" id="KW-0963">Cytoplasm</keyword>
<evidence type="ECO:0000256" key="1">
    <source>
        <dbReference type="ARBA" id="ARBA00004496"/>
    </source>
</evidence>
<keyword evidence="6" id="KW-0436">Ligase</keyword>
<comment type="catalytic activity">
    <reaction evidence="13">
        <text>tRNA(Ser) + L-serine + ATP = L-seryl-tRNA(Ser) + AMP + diphosphate + H(+)</text>
        <dbReference type="Rhea" id="RHEA:12292"/>
        <dbReference type="Rhea" id="RHEA-COMP:9669"/>
        <dbReference type="Rhea" id="RHEA-COMP:9703"/>
        <dbReference type="ChEBI" id="CHEBI:15378"/>
        <dbReference type="ChEBI" id="CHEBI:30616"/>
        <dbReference type="ChEBI" id="CHEBI:33019"/>
        <dbReference type="ChEBI" id="CHEBI:33384"/>
        <dbReference type="ChEBI" id="CHEBI:78442"/>
        <dbReference type="ChEBI" id="CHEBI:78533"/>
        <dbReference type="ChEBI" id="CHEBI:456215"/>
        <dbReference type="EC" id="6.1.1.11"/>
    </reaction>
</comment>
<evidence type="ECO:0000256" key="7">
    <source>
        <dbReference type="ARBA" id="ARBA00022741"/>
    </source>
</evidence>
<dbReference type="InterPro" id="IPR002314">
    <property type="entry name" value="aa-tRNA-synt_IIb"/>
</dbReference>
<dbReference type="HOGENOM" id="CLU_023797_1_0_9"/>
<evidence type="ECO:0000256" key="12">
    <source>
        <dbReference type="ARBA" id="ARBA00047929"/>
    </source>
</evidence>
<feature type="coiled-coil region" evidence="17">
    <location>
        <begin position="63"/>
        <end position="104"/>
    </location>
</feature>
<evidence type="ECO:0000256" key="5">
    <source>
        <dbReference type="ARBA" id="ARBA00022490"/>
    </source>
</evidence>
<dbReference type="RefSeq" id="WP_013914268.1">
    <property type="nucleotide sequence ID" value="NC_015690.1"/>
</dbReference>
<feature type="binding site" evidence="16">
    <location>
        <begin position="350"/>
        <end position="353"/>
    </location>
    <ligand>
        <name>ATP</name>
        <dbReference type="ChEBI" id="CHEBI:30616"/>
    </ligand>
</feature>
<dbReference type="InterPro" id="IPR006195">
    <property type="entry name" value="aa-tRNA-synth_II"/>
</dbReference>
<feature type="binding site" evidence="15">
    <location>
        <position position="284"/>
    </location>
    <ligand>
        <name>L-serine</name>
        <dbReference type="ChEBI" id="CHEBI:33384"/>
    </ligand>
</feature>
<dbReference type="PANTHER" id="PTHR43697:SF1">
    <property type="entry name" value="SERINE--TRNA LIGASE"/>
    <property type="match status" value="1"/>
</dbReference>
<dbReference type="GO" id="GO:0016740">
    <property type="term" value="F:transferase activity"/>
    <property type="evidence" value="ECO:0007669"/>
    <property type="project" value="UniProtKB-ARBA"/>
</dbReference>
<dbReference type="Gene3D" id="3.30.930.10">
    <property type="entry name" value="Bira Bifunctional Protein, Domain 2"/>
    <property type="match status" value="1"/>
</dbReference>
<dbReference type="PATRIC" id="fig|1036673.3.peg.429"/>
<evidence type="ECO:0000256" key="13">
    <source>
        <dbReference type="ARBA" id="ARBA00048823"/>
    </source>
</evidence>
<dbReference type="EC" id="6.1.1.11" evidence="4 14"/>